<keyword evidence="4" id="KW-1185">Reference proteome</keyword>
<evidence type="ECO:0000259" key="3">
    <source>
        <dbReference type="PROSITE" id="PS50003"/>
    </source>
</evidence>
<dbReference type="WBParaSite" id="TMUE_3000013446.1">
    <property type="protein sequence ID" value="TMUE_3000013446.1"/>
    <property type="gene ID" value="WBGene00301937"/>
</dbReference>
<dbReference type="PANTHER" id="PTHR14383">
    <property type="entry name" value="SWAP-70 RECOMBINASE"/>
    <property type="match status" value="1"/>
</dbReference>
<feature type="compositionally biased region" description="Basic and acidic residues" evidence="2">
    <location>
        <begin position="473"/>
        <end position="483"/>
    </location>
</feature>
<name>A0A5S6R1Q7_TRIMR</name>
<feature type="coiled-coil region" evidence="1">
    <location>
        <begin position="248"/>
        <end position="408"/>
    </location>
</feature>
<feature type="compositionally biased region" description="Polar residues" evidence="2">
    <location>
        <begin position="62"/>
        <end position="76"/>
    </location>
</feature>
<sequence length="499" mass="58251">MRAKVLNISRSLSMSKIYAISKGSWSKLYAFNVKRAVDAENNEDEQTADGSLADTDEAPCTEETNQENQPLPQKSPEQIAQIAGVLKKKSHRGPYNWNKRFFVLKDGFLLYYHVAEKRRFKENNRLNLHPKGILPLENCEISLLQSDNPLHCITINKSDFLEPICICTNGEDSRQQWLTFLKEATRINAKDLQRDAEMVSTLQRQNLQLLNEKQHYSDLMNVEAMALRAEKDKSRALEIKLIHMDVEKGKLDQTIASLRDELIQVREELSKNYDETHQLLEEKFHLSIKGQKLEKELEENKLESLALQESVKAMDKQKERLSEEVNRLNRGTDEFEDQIKQAAMTVRQLESAKQELENELQSTRECNAQVEEEKRYVLDRAKKMVMGVNSLSRENNLLNQELQEKNVRWFRDTKQLRDTQSAWCRIERIMAWNRSQLDQQSAQEIFRSMQIISKFFLEQAEQAQKRTAGNPKKHGESMSERRYTHGQSRSRAHSLMYDS</sequence>
<evidence type="ECO:0000313" key="5">
    <source>
        <dbReference type="WBParaSite" id="TMUE_3000013363.1"/>
    </source>
</evidence>
<reference evidence="4" key="1">
    <citation type="submission" date="2013-11" db="EMBL/GenBank/DDBJ databases">
        <authorList>
            <person name="Aslett M."/>
        </authorList>
    </citation>
    <scope>NUCLEOTIDE SEQUENCE [LARGE SCALE GENOMIC DNA]</scope>
    <source>
        <strain evidence="4">Edinburgh</strain>
    </source>
</reference>
<evidence type="ECO:0000313" key="6">
    <source>
        <dbReference type="WBParaSite" id="TMUE_3000013446.1"/>
    </source>
</evidence>
<evidence type="ECO:0000313" key="4">
    <source>
        <dbReference type="Proteomes" id="UP000046395"/>
    </source>
</evidence>
<dbReference type="AlphaFoldDB" id="A0A5S6R1Q7"/>
<dbReference type="SMART" id="SM00233">
    <property type="entry name" value="PH"/>
    <property type="match status" value="1"/>
</dbReference>
<feature type="region of interest" description="Disordered" evidence="2">
    <location>
        <begin position="42"/>
        <end position="76"/>
    </location>
</feature>
<evidence type="ECO:0000256" key="1">
    <source>
        <dbReference type="SAM" id="Coils"/>
    </source>
</evidence>
<keyword evidence="1" id="KW-0175">Coiled coil</keyword>
<reference evidence="4" key="2">
    <citation type="submission" date="2014-03" db="EMBL/GenBank/DDBJ databases">
        <title>The whipworm genome and dual-species transcriptomics of an intimate host-pathogen interaction.</title>
        <authorList>
            <person name="Foth B.J."/>
            <person name="Tsai I.J."/>
            <person name="Reid A.J."/>
            <person name="Bancroft A.J."/>
            <person name="Nichol S."/>
            <person name="Tracey A."/>
            <person name="Holroyd N."/>
            <person name="Cotton J.A."/>
            <person name="Stanley E.J."/>
            <person name="Zarowiecki M."/>
            <person name="Liu J.Z."/>
            <person name="Huckvale T."/>
            <person name="Cooper P.J."/>
            <person name="Grencis R.K."/>
            <person name="Berriman M."/>
        </authorList>
    </citation>
    <scope>NUCLEOTIDE SEQUENCE [LARGE SCALE GENOMIC DNA]</scope>
    <source>
        <strain evidence="4">Edinburgh</strain>
    </source>
</reference>
<feature type="region of interest" description="Disordered" evidence="2">
    <location>
        <begin position="462"/>
        <end position="499"/>
    </location>
</feature>
<organism evidence="4 5">
    <name type="scientific">Trichuris muris</name>
    <name type="common">Mouse whipworm</name>
    <dbReference type="NCBI Taxonomy" id="70415"/>
    <lineage>
        <taxon>Eukaryota</taxon>
        <taxon>Metazoa</taxon>
        <taxon>Ecdysozoa</taxon>
        <taxon>Nematoda</taxon>
        <taxon>Enoplea</taxon>
        <taxon>Dorylaimia</taxon>
        <taxon>Trichinellida</taxon>
        <taxon>Trichuridae</taxon>
        <taxon>Trichuris</taxon>
    </lineage>
</organism>
<evidence type="ECO:0000256" key="2">
    <source>
        <dbReference type="SAM" id="MobiDB-lite"/>
    </source>
</evidence>
<dbReference type="WBParaSite" id="TMUE_3000013363.1">
    <property type="protein sequence ID" value="TMUE_3000013363.1"/>
    <property type="gene ID" value="WBGene00301877"/>
</dbReference>
<feature type="domain" description="PH" evidence="3">
    <location>
        <begin position="79"/>
        <end position="186"/>
    </location>
</feature>
<protein>
    <submittedName>
        <fullName evidence="5 6">PH domain-containing protein</fullName>
    </submittedName>
</protein>
<reference evidence="5 6" key="3">
    <citation type="submission" date="2019-12" db="UniProtKB">
        <authorList>
            <consortium name="WormBaseParasite"/>
        </authorList>
    </citation>
    <scope>IDENTIFICATION</scope>
</reference>
<dbReference type="Gene3D" id="2.30.29.30">
    <property type="entry name" value="Pleckstrin-homology domain (PH domain)/Phosphotyrosine-binding domain (PTB)"/>
    <property type="match status" value="1"/>
</dbReference>
<dbReference type="Pfam" id="PF00169">
    <property type="entry name" value="PH"/>
    <property type="match status" value="1"/>
</dbReference>
<proteinExistence type="predicted"/>
<dbReference type="PANTHER" id="PTHR14383:SF1">
    <property type="entry name" value="PLECKSTRIN HOMOLOGY DOMAIN-CONTAINING FAMILY D MEMBER 1"/>
    <property type="match status" value="1"/>
</dbReference>
<dbReference type="PROSITE" id="PS50003">
    <property type="entry name" value="PH_DOMAIN"/>
    <property type="match status" value="1"/>
</dbReference>
<dbReference type="InterPro" id="IPR001849">
    <property type="entry name" value="PH_domain"/>
</dbReference>
<dbReference type="SUPFAM" id="SSF50729">
    <property type="entry name" value="PH domain-like"/>
    <property type="match status" value="1"/>
</dbReference>
<accession>A0A5S6R1Q7</accession>
<dbReference type="Proteomes" id="UP000046395">
    <property type="component" value="Unassembled WGS sequence"/>
</dbReference>
<dbReference type="InterPro" id="IPR011993">
    <property type="entry name" value="PH-like_dom_sf"/>
</dbReference>